<evidence type="ECO:0000313" key="2">
    <source>
        <dbReference type="EMBL" id="KAF7441318.1"/>
    </source>
</evidence>
<proteinExistence type="predicted"/>
<dbReference type="EMBL" id="JACETU010000001">
    <property type="protein sequence ID" value="KAF7441318.1"/>
    <property type="molecule type" value="Genomic_DNA"/>
</dbReference>
<evidence type="ECO:0000259" key="1">
    <source>
        <dbReference type="Pfam" id="PF20236"/>
    </source>
</evidence>
<dbReference type="InterPro" id="IPR046528">
    <property type="entry name" value="DUF6593"/>
</dbReference>
<comment type="caution">
    <text evidence="2">The sequence shown here is derived from an EMBL/GenBank/DDBJ whole genome shotgun (WGS) entry which is preliminary data.</text>
</comment>
<evidence type="ECO:0000313" key="3">
    <source>
        <dbReference type="Proteomes" id="UP000623687"/>
    </source>
</evidence>
<keyword evidence="3" id="KW-1185">Reference proteome</keyword>
<dbReference type="Proteomes" id="UP000623687">
    <property type="component" value="Unassembled WGS sequence"/>
</dbReference>
<gene>
    <name evidence="2" type="ORF">PC9H_001667</name>
</gene>
<organism evidence="2 3">
    <name type="scientific">Pleurotus ostreatus</name>
    <name type="common">Oyster mushroom</name>
    <name type="synonym">White-rot fungus</name>
    <dbReference type="NCBI Taxonomy" id="5322"/>
    <lineage>
        <taxon>Eukaryota</taxon>
        <taxon>Fungi</taxon>
        <taxon>Dikarya</taxon>
        <taxon>Basidiomycota</taxon>
        <taxon>Agaricomycotina</taxon>
        <taxon>Agaricomycetes</taxon>
        <taxon>Agaricomycetidae</taxon>
        <taxon>Agaricales</taxon>
        <taxon>Pleurotineae</taxon>
        <taxon>Pleurotaceae</taxon>
        <taxon>Pleurotus</taxon>
    </lineage>
</organism>
<dbReference type="GeneID" id="59371508"/>
<dbReference type="AlphaFoldDB" id="A0A8H7A477"/>
<feature type="domain" description="DUF6593" evidence="1">
    <location>
        <begin position="21"/>
        <end position="188"/>
    </location>
</feature>
<protein>
    <recommendedName>
        <fullName evidence="1">DUF6593 domain-containing protein</fullName>
    </recommendedName>
</protein>
<dbReference type="OrthoDB" id="3256331at2759"/>
<dbReference type="Pfam" id="PF20236">
    <property type="entry name" value="DUF6593"/>
    <property type="match status" value="1"/>
</dbReference>
<reference evidence="2" key="1">
    <citation type="submission" date="2019-07" db="EMBL/GenBank/DDBJ databases">
        <authorList>
            <person name="Palmer J.M."/>
        </authorList>
    </citation>
    <scope>NUCLEOTIDE SEQUENCE</scope>
    <source>
        <strain evidence="2">PC9</strain>
    </source>
</reference>
<sequence length="213" mass="23113">MDSTITLVNPSAPVTLVFTKDSTTNTGIALKGSESRIIYSVSSDALTCSKTTIADSAGTVAVINKRDILPSTISFPSRDGRGSMKLSKWLKEQKTSDGLPIMIIETTLGQFGWKYNTTRIALWPSGDESDGLPTACLQPATSESPMSLIIEPSGLTLANERAWMRDAKTRAFVEDVLVSALVIEHRLRVKERMYHAAADIPRGSFFNPMATAT</sequence>
<dbReference type="RefSeq" id="XP_036637162.1">
    <property type="nucleotide sequence ID" value="XM_036771317.1"/>
</dbReference>
<name>A0A8H7A477_PLEOS</name>
<dbReference type="VEuPathDB" id="FungiDB:PC9H_001667"/>
<accession>A0A8H7A477</accession>